<gene>
    <name evidence="2" type="ORF">OU415_23270</name>
</gene>
<dbReference type="EMBL" id="JAQGLA010000044">
    <property type="protein sequence ID" value="MDA3628372.1"/>
    <property type="molecule type" value="Genomic_DNA"/>
</dbReference>
<evidence type="ECO:0008006" key="4">
    <source>
        <dbReference type="Google" id="ProtNLM"/>
    </source>
</evidence>
<reference evidence="2 3" key="1">
    <citation type="submission" date="2022-11" db="EMBL/GenBank/DDBJ databases">
        <title>Draft genome sequence of Saccharopolyspora sp. WRP15-2 isolated from rhizosphere soils of wild rice in Thailand.</title>
        <authorList>
            <person name="Duangmal K."/>
            <person name="Kammanee S."/>
            <person name="Muangham S."/>
        </authorList>
    </citation>
    <scope>NUCLEOTIDE SEQUENCE [LARGE SCALE GENOMIC DNA]</scope>
    <source>
        <strain evidence="2 3">WRP15-2</strain>
    </source>
</reference>
<sequence length="424" mass="43487">MELFGWLFGTREVPGRAQVEFDHQKIYRALESGPGFAAASRAAAQWRDQVSAAFAEADADLCRVLKKFDAAMQGHAGERAKESTTPLSQSIQDSIDVAAHVSGMVAQQTQVSADFKNSFPAPHPVPPANIGLSDYVNPVAFGFKSGVRAAHEEKHAQVEADARRKYESYAWDSNDRVDGMLPFAPPPEFDADVEPARTVPVNEVDPSTSSIDRATPKPTSEASPSVPVEWAPASNPITAEGQQPADFEPSAPAESDSAWVAPAADGGTPLAGGVVPDQRQGGAGGSIAGGAVVSPGESGGRQRASLPRPGTGTGRGGGTGTGRGVPGAPGGGGRSGTGSGTPAQGAVGSSGPGARGASGGAAVGGPASGGRGQREEEKEHGRKFVRSGKDAWEDLEIPKVAPPVFGDWEAEALRGKPPRPPEEK</sequence>
<feature type="compositionally biased region" description="Gly residues" evidence="1">
    <location>
        <begin position="348"/>
        <end position="371"/>
    </location>
</feature>
<evidence type="ECO:0000313" key="3">
    <source>
        <dbReference type="Proteomes" id="UP001210380"/>
    </source>
</evidence>
<dbReference type="SUPFAM" id="SSF140459">
    <property type="entry name" value="PE/PPE dimer-like"/>
    <property type="match status" value="1"/>
</dbReference>
<feature type="compositionally biased region" description="Gly residues" evidence="1">
    <location>
        <begin position="311"/>
        <end position="339"/>
    </location>
</feature>
<dbReference type="Proteomes" id="UP001210380">
    <property type="component" value="Unassembled WGS sequence"/>
</dbReference>
<organism evidence="2 3">
    <name type="scientific">Saccharopolyspora oryzae</name>
    <dbReference type="NCBI Taxonomy" id="2997343"/>
    <lineage>
        <taxon>Bacteria</taxon>
        <taxon>Bacillati</taxon>
        <taxon>Actinomycetota</taxon>
        <taxon>Actinomycetes</taxon>
        <taxon>Pseudonocardiales</taxon>
        <taxon>Pseudonocardiaceae</taxon>
        <taxon>Saccharopolyspora</taxon>
    </lineage>
</organism>
<accession>A0ABT4V324</accession>
<feature type="compositionally biased region" description="Polar residues" evidence="1">
    <location>
        <begin position="205"/>
        <end position="223"/>
    </location>
</feature>
<comment type="caution">
    <text evidence="2">The sequence shown here is derived from an EMBL/GenBank/DDBJ whole genome shotgun (WGS) entry which is preliminary data.</text>
</comment>
<name>A0ABT4V324_9PSEU</name>
<keyword evidence="3" id="KW-1185">Reference proteome</keyword>
<protein>
    <recommendedName>
        <fullName evidence="4">PPE family protein</fullName>
    </recommendedName>
</protein>
<feature type="compositionally biased region" description="Basic and acidic residues" evidence="1">
    <location>
        <begin position="411"/>
        <end position="424"/>
    </location>
</feature>
<feature type="region of interest" description="Disordered" evidence="1">
    <location>
        <begin position="198"/>
        <end position="424"/>
    </location>
</feature>
<dbReference type="Gene3D" id="1.20.1260.20">
    <property type="entry name" value="PPE superfamily"/>
    <property type="match status" value="1"/>
</dbReference>
<dbReference type="InterPro" id="IPR038332">
    <property type="entry name" value="PPE_sf"/>
</dbReference>
<evidence type="ECO:0000256" key="1">
    <source>
        <dbReference type="SAM" id="MobiDB-lite"/>
    </source>
</evidence>
<evidence type="ECO:0000313" key="2">
    <source>
        <dbReference type="EMBL" id="MDA3628372.1"/>
    </source>
</evidence>
<feature type="compositionally biased region" description="Basic and acidic residues" evidence="1">
    <location>
        <begin position="372"/>
        <end position="392"/>
    </location>
</feature>
<proteinExistence type="predicted"/>
<dbReference type="RefSeq" id="WP_270951213.1">
    <property type="nucleotide sequence ID" value="NZ_JAQGLA010000044.1"/>
</dbReference>